<name>A0ABQ8V9B0_9AGAR</name>
<dbReference type="Proteomes" id="UP001150217">
    <property type="component" value="Unassembled WGS sequence"/>
</dbReference>
<feature type="compositionally biased region" description="Low complexity" evidence="1">
    <location>
        <begin position="178"/>
        <end position="199"/>
    </location>
</feature>
<evidence type="ECO:0000313" key="3">
    <source>
        <dbReference type="Proteomes" id="UP001150217"/>
    </source>
</evidence>
<dbReference type="Gene3D" id="3.30.160.60">
    <property type="entry name" value="Classic Zinc Finger"/>
    <property type="match status" value="1"/>
</dbReference>
<dbReference type="EMBL" id="JANVFT010000060">
    <property type="protein sequence ID" value="KAJ4480795.1"/>
    <property type="molecule type" value="Genomic_DNA"/>
</dbReference>
<evidence type="ECO:0000256" key="1">
    <source>
        <dbReference type="SAM" id="MobiDB-lite"/>
    </source>
</evidence>
<sequence>MSSVSGTSSSSEFFLSHKAPLDHSWSSAKCFPGEHATPSSEQTTLMELNDFFGLQTLADSSSAFFDSADDETFGDNLIPGRSNSRDAYWPSSVLPQLSQQGLATDMLVSSFDPLHPMIVQQSQSAFSGHISNVSGHQEFDRFSSLKKVLDLDDWNSFGHHPSSFRSPDPPSPEESSSRELTPSSASSSSITDDGSDFTSQKTGACRWKTPYGMCNYTLDNHRGTIAHHLVEHHQCNRKKGSNLVKCQWEGCTSNPLQNTAMARHIKRHLGFLSESCPKCNGIYSRNSSLIRHMEICNGLTRRKTKFCGRVPKSAKEETLGNELKSKRSS</sequence>
<keyword evidence="3" id="KW-1185">Reference proteome</keyword>
<proteinExistence type="predicted"/>
<dbReference type="SUPFAM" id="SSF57667">
    <property type="entry name" value="beta-beta-alpha zinc fingers"/>
    <property type="match status" value="1"/>
</dbReference>
<organism evidence="2 3">
    <name type="scientific">Lentinula lateritia</name>
    <dbReference type="NCBI Taxonomy" id="40482"/>
    <lineage>
        <taxon>Eukaryota</taxon>
        <taxon>Fungi</taxon>
        <taxon>Dikarya</taxon>
        <taxon>Basidiomycota</taxon>
        <taxon>Agaricomycotina</taxon>
        <taxon>Agaricomycetes</taxon>
        <taxon>Agaricomycetidae</taxon>
        <taxon>Agaricales</taxon>
        <taxon>Marasmiineae</taxon>
        <taxon>Omphalotaceae</taxon>
        <taxon>Lentinula</taxon>
    </lineage>
</organism>
<dbReference type="InterPro" id="IPR036236">
    <property type="entry name" value="Znf_C2H2_sf"/>
</dbReference>
<comment type="caution">
    <text evidence="2">The sequence shown here is derived from an EMBL/GenBank/DDBJ whole genome shotgun (WGS) entry which is preliminary data.</text>
</comment>
<evidence type="ECO:0000313" key="2">
    <source>
        <dbReference type="EMBL" id="KAJ4480795.1"/>
    </source>
</evidence>
<accession>A0ABQ8V9B0</accession>
<feature type="region of interest" description="Disordered" evidence="1">
    <location>
        <begin position="160"/>
        <end position="201"/>
    </location>
</feature>
<evidence type="ECO:0008006" key="4">
    <source>
        <dbReference type="Google" id="ProtNLM"/>
    </source>
</evidence>
<gene>
    <name evidence="2" type="ORF">C8R41DRAFT_982814</name>
</gene>
<reference evidence="2" key="1">
    <citation type="submission" date="2022-08" db="EMBL/GenBank/DDBJ databases">
        <title>A Global Phylogenomic Analysis of the Shiitake Genus Lentinula.</title>
        <authorList>
            <consortium name="DOE Joint Genome Institute"/>
            <person name="Sierra-Patev S."/>
            <person name="Min B."/>
            <person name="Naranjo-Ortiz M."/>
            <person name="Looney B."/>
            <person name="Konkel Z."/>
            <person name="Slot J.C."/>
            <person name="Sakamoto Y."/>
            <person name="Steenwyk J.L."/>
            <person name="Rokas A."/>
            <person name="Carro J."/>
            <person name="Camarero S."/>
            <person name="Ferreira P."/>
            <person name="Molpeceres G."/>
            <person name="Ruiz-Duenas F.J."/>
            <person name="Serrano A."/>
            <person name="Henrissat B."/>
            <person name="Drula E."/>
            <person name="Hughes K.W."/>
            <person name="Mata J.L."/>
            <person name="Ishikawa N.K."/>
            <person name="Vargas-Isla R."/>
            <person name="Ushijima S."/>
            <person name="Smith C.A."/>
            <person name="Ahrendt S."/>
            <person name="Andreopoulos W."/>
            <person name="He G."/>
            <person name="Labutti K."/>
            <person name="Lipzen A."/>
            <person name="Ng V."/>
            <person name="Riley R."/>
            <person name="Sandor L."/>
            <person name="Barry K."/>
            <person name="Martinez A.T."/>
            <person name="Xiao Y."/>
            <person name="Gibbons J.G."/>
            <person name="Terashima K."/>
            <person name="Grigoriev I.V."/>
            <person name="Hibbett D.S."/>
        </authorList>
    </citation>
    <scope>NUCLEOTIDE SEQUENCE</scope>
    <source>
        <strain evidence="2">RHP3577 ss4</strain>
    </source>
</reference>
<protein>
    <recommendedName>
        <fullName evidence="4">C2H2-type domain-containing protein</fullName>
    </recommendedName>
</protein>